<dbReference type="InterPro" id="IPR010970">
    <property type="entry name" value="Cys_dSase_SufS"/>
</dbReference>
<comment type="catalytic activity">
    <reaction evidence="9">
        <text>(sulfur carrier)-H + L-cysteine = (sulfur carrier)-SH + L-alanine</text>
        <dbReference type="Rhea" id="RHEA:43892"/>
        <dbReference type="Rhea" id="RHEA-COMP:14737"/>
        <dbReference type="Rhea" id="RHEA-COMP:14739"/>
        <dbReference type="ChEBI" id="CHEBI:29917"/>
        <dbReference type="ChEBI" id="CHEBI:35235"/>
        <dbReference type="ChEBI" id="CHEBI:57972"/>
        <dbReference type="ChEBI" id="CHEBI:64428"/>
        <dbReference type="EC" id="2.8.1.7"/>
    </reaction>
</comment>
<evidence type="ECO:0000313" key="13">
    <source>
        <dbReference type="EMBL" id="GJE75431.1"/>
    </source>
</evidence>
<dbReference type="CDD" id="cd06453">
    <property type="entry name" value="SufS_like"/>
    <property type="match status" value="1"/>
</dbReference>
<evidence type="ECO:0000256" key="8">
    <source>
        <dbReference type="ARBA" id="ARBA00023136"/>
    </source>
</evidence>
<evidence type="ECO:0000256" key="11">
    <source>
        <dbReference type="SAM" id="Phobius"/>
    </source>
</evidence>
<comment type="similarity">
    <text evidence="2">Belongs to the class-V pyridoxal-phosphate-dependent aminotransferase family. Csd subfamily.</text>
</comment>
<feature type="domain" description="Major facilitator superfamily (MFS) profile" evidence="12">
    <location>
        <begin position="753"/>
        <end position="1159"/>
    </location>
</feature>
<reference evidence="13" key="1">
    <citation type="journal article" date="2021" name="Front. Microbiol.">
        <title>Comprehensive Comparative Genomics and Phenotyping of Methylobacterium Species.</title>
        <authorList>
            <person name="Alessa O."/>
            <person name="Ogura Y."/>
            <person name="Fujitani Y."/>
            <person name="Takami H."/>
            <person name="Hayashi T."/>
            <person name="Sahin N."/>
            <person name="Tani A."/>
        </authorList>
    </citation>
    <scope>NUCLEOTIDE SEQUENCE</scope>
    <source>
        <strain evidence="13">DSM 14458</strain>
    </source>
</reference>
<keyword evidence="7 11" id="KW-1133">Transmembrane helix</keyword>
<feature type="transmembrane region" description="Helical" evidence="11">
    <location>
        <begin position="1039"/>
        <end position="1059"/>
    </location>
</feature>
<feature type="transmembrane region" description="Helical" evidence="11">
    <location>
        <begin position="918"/>
        <end position="938"/>
    </location>
</feature>
<feature type="region of interest" description="Disordered" evidence="10">
    <location>
        <begin position="223"/>
        <end position="285"/>
    </location>
</feature>
<feature type="transmembrane region" description="Helical" evidence="11">
    <location>
        <begin position="1071"/>
        <end position="1094"/>
    </location>
</feature>
<evidence type="ECO:0000313" key="14">
    <source>
        <dbReference type="Proteomes" id="UP001055093"/>
    </source>
</evidence>
<feature type="transmembrane region" description="Helical" evidence="11">
    <location>
        <begin position="1106"/>
        <end position="1127"/>
    </location>
</feature>
<dbReference type="InterPro" id="IPR011701">
    <property type="entry name" value="MFS"/>
</dbReference>
<proteinExistence type="inferred from homology"/>
<feature type="transmembrane region" description="Helical" evidence="11">
    <location>
        <begin position="895"/>
        <end position="912"/>
    </location>
</feature>
<name>A0ABQ4UT53_9HYPH</name>
<reference evidence="13" key="2">
    <citation type="submission" date="2021-08" db="EMBL/GenBank/DDBJ databases">
        <authorList>
            <person name="Tani A."/>
            <person name="Ola A."/>
            <person name="Ogura Y."/>
            <person name="Katsura K."/>
            <person name="Hayashi T."/>
        </authorList>
    </citation>
    <scope>NUCLEOTIDE SEQUENCE</scope>
    <source>
        <strain evidence="13">DSM 14458</strain>
    </source>
</reference>
<evidence type="ECO:0000256" key="3">
    <source>
        <dbReference type="ARBA" id="ARBA00012239"/>
    </source>
</evidence>
<dbReference type="Gene3D" id="3.90.1150.10">
    <property type="entry name" value="Aspartate Aminotransferase, domain 1"/>
    <property type="match status" value="1"/>
</dbReference>
<dbReference type="InterPro" id="IPR036259">
    <property type="entry name" value="MFS_trans_sf"/>
</dbReference>
<keyword evidence="14" id="KW-1185">Reference proteome</keyword>
<dbReference type="Gene3D" id="3.40.640.10">
    <property type="entry name" value="Type I PLP-dependent aspartate aminotransferase-like (Major domain)"/>
    <property type="match status" value="1"/>
</dbReference>
<evidence type="ECO:0000256" key="10">
    <source>
        <dbReference type="SAM" id="MobiDB-lite"/>
    </source>
</evidence>
<dbReference type="SUPFAM" id="SSF53383">
    <property type="entry name" value="PLP-dependent transferases"/>
    <property type="match status" value="1"/>
</dbReference>
<feature type="transmembrane region" description="Helical" evidence="11">
    <location>
        <begin position="972"/>
        <end position="994"/>
    </location>
</feature>
<evidence type="ECO:0000256" key="1">
    <source>
        <dbReference type="ARBA" id="ARBA00001933"/>
    </source>
</evidence>
<feature type="transmembrane region" description="Helical" evidence="11">
    <location>
        <begin position="826"/>
        <end position="844"/>
    </location>
</feature>
<dbReference type="InterPro" id="IPR015421">
    <property type="entry name" value="PyrdxlP-dep_Trfase_major"/>
</dbReference>
<feature type="region of interest" description="Disordered" evidence="10">
    <location>
        <begin position="199"/>
        <end position="218"/>
    </location>
</feature>
<dbReference type="PANTHER" id="PTHR43586:SF8">
    <property type="entry name" value="CYSTEINE DESULFURASE 1, CHLOROPLASTIC"/>
    <property type="match status" value="1"/>
</dbReference>
<keyword evidence="5 11" id="KW-0812">Transmembrane</keyword>
<dbReference type="Pfam" id="PF00266">
    <property type="entry name" value="Aminotran_5"/>
    <property type="match status" value="1"/>
</dbReference>
<dbReference type="Proteomes" id="UP001055093">
    <property type="component" value="Unassembled WGS sequence"/>
</dbReference>
<feature type="transmembrane region" description="Helical" evidence="11">
    <location>
        <begin position="850"/>
        <end position="875"/>
    </location>
</feature>
<accession>A0ABQ4UT53</accession>
<evidence type="ECO:0000256" key="6">
    <source>
        <dbReference type="ARBA" id="ARBA00022898"/>
    </source>
</evidence>
<sequence length="1170" mass="123057">MTTPDAGLVGFPAPGLPAGSAGDLAHADLVGRLAREIYGQGQAAIAPFQPHLPQTPQVPQGLESLPSGSGQPALPGATLSAPLGTPSVPSGPLPAGFQPDLSALAARSFGAPPVGLPGLSGPSHANPVGATPAPASANVFDVAGIPSVHPLPNQNRFPEYFVPSVPDVAAAIPGGPDLHRQIASDHPRANGFAHALAPHLVPADPSQGGKAGGKDVAQEHFSRTGHLPHPSVPASDNTGDYYFLSPAPAPGRKAKGHAQPRVEPSRHHGPAPRVTSHGSVPAGAPFDVEHVRKDFPALHQSVNGHRLVWLDNAATTHKPQSVIDATSEFYGRHNSNIHRAAHTLAARSTDLFEGGREKTRRFLNAPSKDDIVFLRGTTEAINLVANSYGRANIGPGDEIIVSTIEHHANIVPWQLLAQTTGATIRVIPVDDNGDIIFEQYAALLSGRTKIVSVTHVANALGTVNPIQEIIALAHAYGVPVLVDAAQSTPHIPIDVQALDADFLVFSGHKVFGPTGIGALYGKKHLLEAMPPWQGGGHMIEDVTFAKTVYKGAPEKFEAGTPDIAGAVGLGAALDYLESVGLPAISAYEHDLLDYAQEGLADIKGLRLIGTARHKASVMSFTVDGLKNETVAHHLDAHGVAVRSGHHCALPALRRFGVDQSVRASLAFYNTREDVDVFLRALRPLPGHGGHGPGKTERPPRSRGGRLASANRLAHPHGAAYHAHPQRSRTSMNAPTKAVSESTPFWSALFTDRRIAPALGLGFTSGMPFLLVYGTQSAWLSDVGISLATIGLLSELTLAYKFKFVWAPFLDRYDPPLLGRLLGRRRGWIVVAQLGVMAMLTGIAFGDPAHWLAWTIAFSVALGFAGATLDLVIDGWRITSVRPPEKQAVLSSWTEIGWRIGNLAAGAGALFLADRIGWRGAYLAMGALMLVGMVAAVFAPEPPSDQAPHPPRAGFVDTVWSPIRDLLRRLGPMAPAILLLVAGFRMPGYVANAMAVPLFKHQGFSNTDIATVTKLFGFWIGLGGTFLAGALIPRIGMLPSLLIGTVAASASHLSLAYLAAHGGDGGTAFWTFATAVSIDGFAYAFASVVLITYMSTLASTEHAASQFGLLTSLCAFPGSVLAGFSGFLVEWTGFAWFFVLTSLIGVPVALLAVYVWAKVGISDEAPPHTGH</sequence>
<gene>
    <name evidence="13" type="primary">sufS_2</name>
    <name evidence="13" type="ORF">BGCPKDLD_2015</name>
</gene>
<evidence type="ECO:0000256" key="4">
    <source>
        <dbReference type="ARBA" id="ARBA00022679"/>
    </source>
</evidence>
<comment type="cofactor">
    <cofactor evidence="1">
        <name>pyridoxal 5'-phosphate</name>
        <dbReference type="ChEBI" id="CHEBI:597326"/>
    </cofactor>
</comment>
<protein>
    <recommendedName>
        <fullName evidence="3">cysteine desulfurase</fullName>
        <ecNumber evidence="3">2.8.1.7</ecNumber>
    </recommendedName>
</protein>
<feature type="region of interest" description="Disordered" evidence="10">
    <location>
        <begin position="685"/>
        <end position="706"/>
    </location>
</feature>
<keyword evidence="6" id="KW-0663">Pyridoxal phosphate</keyword>
<dbReference type="SUPFAM" id="SSF103473">
    <property type="entry name" value="MFS general substrate transporter"/>
    <property type="match status" value="1"/>
</dbReference>
<feature type="region of interest" description="Disordered" evidence="10">
    <location>
        <begin position="50"/>
        <end position="95"/>
    </location>
</feature>
<evidence type="ECO:0000259" key="12">
    <source>
        <dbReference type="PROSITE" id="PS50850"/>
    </source>
</evidence>
<dbReference type="PANTHER" id="PTHR43586">
    <property type="entry name" value="CYSTEINE DESULFURASE"/>
    <property type="match status" value="1"/>
</dbReference>
<keyword evidence="8 11" id="KW-0472">Membrane</keyword>
<keyword evidence="4" id="KW-0808">Transferase</keyword>
<evidence type="ECO:0000256" key="5">
    <source>
        <dbReference type="ARBA" id="ARBA00022692"/>
    </source>
</evidence>
<organism evidence="13 14">
    <name type="scientific">Methylorubrum suomiense</name>
    <dbReference type="NCBI Taxonomy" id="144191"/>
    <lineage>
        <taxon>Bacteria</taxon>
        <taxon>Pseudomonadati</taxon>
        <taxon>Pseudomonadota</taxon>
        <taxon>Alphaproteobacteria</taxon>
        <taxon>Hyphomicrobiales</taxon>
        <taxon>Methylobacteriaceae</taxon>
        <taxon>Methylorubrum</taxon>
    </lineage>
</organism>
<dbReference type="InterPro" id="IPR015424">
    <property type="entry name" value="PyrdxlP-dep_Trfase"/>
</dbReference>
<dbReference type="InterPro" id="IPR015422">
    <property type="entry name" value="PyrdxlP-dep_Trfase_small"/>
</dbReference>
<dbReference type="InterPro" id="IPR000192">
    <property type="entry name" value="Aminotrans_V_dom"/>
</dbReference>
<dbReference type="NCBIfam" id="NF041166">
    <property type="entry name" value="f2_encap_cargo1"/>
    <property type="match status" value="1"/>
</dbReference>
<evidence type="ECO:0000256" key="9">
    <source>
        <dbReference type="ARBA" id="ARBA00050776"/>
    </source>
</evidence>
<dbReference type="NCBIfam" id="TIGR00901">
    <property type="entry name" value="2A0125"/>
    <property type="match status" value="1"/>
</dbReference>
<dbReference type="PROSITE" id="PS50850">
    <property type="entry name" value="MFS"/>
    <property type="match status" value="1"/>
</dbReference>
<dbReference type="EMBL" id="BPRE01000005">
    <property type="protein sequence ID" value="GJE75431.1"/>
    <property type="molecule type" value="Genomic_DNA"/>
</dbReference>
<feature type="transmembrane region" description="Helical" evidence="11">
    <location>
        <begin position="1133"/>
        <end position="1156"/>
    </location>
</feature>
<dbReference type="InterPro" id="IPR020846">
    <property type="entry name" value="MFS_dom"/>
</dbReference>
<comment type="caution">
    <text evidence="13">The sequence shown here is derived from an EMBL/GenBank/DDBJ whole genome shotgun (WGS) entry which is preliminary data.</text>
</comment>
<evidence type="ECO:0000256" key="2">
    <source>
        <dbReference type="ARBA" id="ARBA00010447"/>
    </source>
</evidence>
<dbReference type="NCBIfam" id="TIGR01979">
    <property type="entry name" value="sufS"/>
    <property type="match status" value="1"/>
</dbReference>
<dbReference type="Gene3D" id="1.20.1250.20">
    <property type="entry name" value="MFS general substrate transporter like domains"/>
    <property type="match status" value="1"/>
</dbReference>
<feature type="transmembrane region" description="Helical" evidence="11">
    <location>
        <begin position="1014"/>
        <end position="1032"/>
    </location>
</feature>
<dbReference type="EC" id="2.8.1.7" evidence="3"/>
<dbReference type="Pfam" id="PF07690">
    <property type="entry name" value="MFS_1"/>
    <property type="match status" value="1"/>
</dbReference>
<evidence type="ECO:0000256" key="7">
    <source>
        <dbReference type="ARBA" id="ARBA00022989"/>
    </source>
</evidence>